<keyword evidence="2 5" id="KW-0378">Hydrolase</keyword>
<evidence type="ECO:0000313" key="8">
    <source>
        <dbReference type="EMBL" id="KAJ0194594.1"/>
    </source>
</evidence>
<dbReference type="EC" id="3.1.1.-" evidence="5"/>
<evidence type="ECO:0000256" key="2">
    <source>
        <dbReference type="ARBA" id="ARBA00022801"/>
    </source>
</evidence>
<feature type="region of interest" description="Disordered" evidence="6">
    <location>
        <begin position="394"/>
        <end position="501"/>
    </location>
</feature>
<keyword evidence="9" id="KW-1185">Reference proteome</keyword>
<protein>
    <recommendedName>
        <fullName evidence="5">Phospholipase A1</fullName>
        <ecNumber evidence="5">3.1.1.-</ecNumber>
    </recommendedName>
</protein>
<sequence>MGEGGFAGKWRKLSGEDNWNSLLEPLDIDLRRYLIFYGERVQANYDTFILDRRSRYTGASKFTKKQFFSRLGLDKGNPIKYNVVKYIYATSTSPTAPQSFLLKSLVKDPYLGQSNWMGYIAVSSEKSKPLLGRRDIVISWRGTIQISEWIENFDFPLKPTTKVFPTSTCALAHSGFLSIYTSSHPNSRFNKTSARDQVVSTIKRLVERYKDEDVSITVIGHSLGGALATLTGGDIAVNGYNKPTSRPNKSFPVTVFAYGNPILGNICLRELLHKQENLHILRTVNMIDFIQFLPPLIGYEHIGHKLVIDTRKSPYLKAIESYAKRHNMEASYLHGLAGSHGVDKEFKLVITRDLALVNKRTNLLKDEYLIPNHWWTQQNKGMVQLSNGSWKLHELKGYPPQNDEIEYDDKDDDDDEDEIEHDDNDDEEEDEIEHDDKDDDDEDEINDDDEEDEIEHDDKDDDDEDEINDDDEEDEIEHDDKDDGEDEDDKDRDEARVQISL</sequence>
<proteinExistence type="inferred from homology"/>
<evidence type="ECO:0000256" key="5">
    <source>
        <dbReference type="RuleBase" id="RU367093"/>
    </source>
</evidence>
<keyword evidence="4 5" id="KW-0443">Lipid metabolism</keyword>
<dbReference type="PANTHER" id="PTHR31828">
    <property type="entry name" value="PHOSPHOLIPASE A1-IIGAMMA"/>
    <property type="match status" value="1"/>
</dbReference>
<name>A0A9R1UWK1_LACSA</name>
<accession>A0A9R1UWK1</accession>
<dbReference type="Pfam" id="PF01764">
    <property type="entry name" value="Lipase_3"/>
    <property type="match status" value="1"/>
</dbReference>
<dbReference type="GO" id="GO:0008970">
    <property type="term" value="F:phospholipase A1 activity"/>
    <property type="evidence" value="ECO:0007669"/>
    <property type="project" value="UniProtKB-UniRule"/>
</dbReference>
<organism evidence="8 9">
    <name type="scientific">Lactuca sativa</name>
    <name type="common">Garden lettuce</name>
    <dbReference type="NCBI Taxonomy" id="4236"/>
    <lineage>
        <taxon>Eukaryota</taxon>
        <taxon>Viridiplantae</taxon>
        <taxon>Streptophyta</taxon>
        <taxon>Embryophyta</taxon>
        <taxon>Tracheophyta</taxon>
        <taxon>Spermatophyta</taxon>
        <taxon>Magnoliopsida</taxon>
        <taxon>eudicotyledons</taxon>
        <taxon>Gunneridae</taxon>
        <taxon>Pentapetalae</taxon>
        <taxon>asterids</taxon>
        <taxon>campanulids</taxon>
        <taxon>Asterales</taxon>
        <taxon>Asteraceae</taxon>
        <taxon>Cichorioideae</taxon>
        <taxon>Cichorieae</taxon>
        <taxon>Lactucinae</taxon>
        <taxon>Lactuca</taxon>
    </lineage>
</organism>
<dbReference type="GO" id="GO:0016042">
    <property type="term" value="P:lipid catabolic process"/>
    <property type="evidence" value="ECO:0007669"/>
    <property type="project" value="UniProtKB-UniRule"/>
</dbReference>
<dbReference type="GO" id="GO:0005737">
    <property type="term" value="C:cytoplasm"/>
    <property type="evidence" value="ECO:0007669"/>
    <property type="project" value="UniProtKB-ARBA"/>
</dbReference>
<feature type="compositionally biased region" description="Acidic residues" evidence="6">
    <location>
        <begin position="403"/>
        <end position="491"/>
    </location>
</feature>
<dbReference type="Proteomes" id="UP000235145">
    <property type="component" value="Unassembled WGS sequence"/>
</dbReference>
<evidence type="ECO:0000259" key="7">
    <source>
        <dbReference type="Pfam" id="PF01764"/>
    </source>
</evidence>
<comment type="caution">
    <text evidence="8">The sequence shown here is derived from an EMBL/GenBank/DDBJ whole genome shotgun (WGS) entry which is preliminary data.</text>
</comment>
<dbReference type="PANTHER" id="PTHR31828:SF49">
    <property type="entry name" value="PHOSPHOLIPASE A1"/>
    <property type="match status" value="1"/>
</dbReference>
<dbReference type="CDD" id="cd00519">
    <property type="entry name" value="Lipase_3"/>
    <property type="match status" value="1"/>
</dbReference>
<feature type="compositionally biased region" description="Basic and acidic residues" evidence="6">
    <location>
        <begin position="492"/>
        <end position="501"/>
    </location>
</feature>
<evidence type="ECO:0000256" key="6">
    <source>
        <dbReference type="SAM" id="MobiDB-lite"/>
    </source>
</evidence>
<dbReference type="InterPro" id="IPR033556">
    <property type="entry name" value="PLA"/>
</dbReference>
<feature type="domain" description="Fungal lipase-type" evidence="7">
    <location>
        <begin position="137"/>
        <end position="295"/>
    </location>
</feature>
<evidence type="ECO:0000256" key="1">
    <source>
        <dbReference type="ARBA" id="ARBA00010701"/>
    </source>
</evidence>
<dbReference type="Gene3D" id="3.40.50.1820">
    <property type="entry name" value="alpha/beta hydrolase"/>
    <property type="match status" value="1"/>
</dbReference>
<evidence type="ECO:0000256" key="3">
    <source>
        <dbReference type="ARBA" id="ARBA00022963"/>
    </source>
</evidence>
<reference evidence="8 9" key="1">
    <citation type="journal article" date="2017" name="Nat. Commun.">
        <title>Genome assembly with in vitro proximity ligation data and whole-genome triplication in lettuce.</title>
        <authorList>
            <person name="Reyes-Chin-Wo S."/>
            <person name="Wang Z."/>
            <person name="Yang X."/>
            <person name="Kozik A."/>
            <person name="Arikit S."/>
            <person name="Song C."/>
            <person name="Xia L."/>
            <person name="Froenicke L."/>
            <person name="Lavelle D.O."/>
            <person name="Truco M.J."/>
            <person name="Xia R."/>
            <person name="Zhu S."/>
            <person name="Xu C."/>
            <person name="Xu H."/>
            <person name="Xu X."/>
            <person name="Cox K."/>
            <person name="Korf I."/>
            <person name="Meyers B.C."/>
            <person name="Michelmore R.W."/>
        </authorList>
    </citation>
    <scope>NUCLEOTIDE SEQUENCE [LARGE SCALE GENOMIC DNA]</scope>
    <source>
        <strain evidence="9">cv. Salinas</strain>
        <tissue evidence="8">Seedlings</tissue>
    </source>
</reference>
<evidence type="ECO:0000313" key="9">
    <source>
        <dbReference type="Proteomes" id="UP000235145"/>
    </source>
</evidence>
<comment type="similarity">
    <text evidence="1 5">Belongs to the AB hydrolase superfamily. Lipase family.</text>
</comment>
<gene>
    <name evidence="8" type="ORF">LSAT_V11C800445200</name>
</gene>
<dbReference type="EMBL" id="NBSK02000008">
    <property type="protein sequence ID" value="KAJ0194594.1"/>
    <property type="molecule type" value="Genomic_DNA"/>
</dbReference>
<keyword evidence="3 5" id="KW-0442">Lipid degradation</keyword>
<dbReference type="SUPFAM" id="SSF53474">
    <property type="entry name" value="alpha/beta-Hydrolases"/>
    <property type="match status" value="1"/>
</dbReference>
<dbReference type="FunFam" id="3.40.50.1820:FF:000065">
    <property type="entry name" value="Phospholipase A1-II 3"/>
    <property type="match status" value="1"/>
</dbReference>
<dbReference type="InterPro" id="IPR002921">
    <property type="entry name" value="Fungal_lipase-type"/>
</dbReference>
<comment type="function">
    <text evidence="5">Acylhydrolase that catalyzes the hydrolysis of phospholipids at the sn-1 position.</text>
</comment>
<evidence type="ECO:0000256" key="4">
    <source>
        <dbReference type="ARBA" id="ARBA00023098"/>
    </source>
</evidence>
<dbReference type="AlphaFoldDB" id="A0A9R1UWK1"/>
<dbReference type="Gramene" id="rna-gnl|WGS:NBSK|LSAT_8X139701_mrna">
    <property type="protein sequence ID" value="cds-PLY94235.1"/>
    <property type="gene ID" value="gene-LSAT_8X139701"/>
</dbReference>
<dbReference type="InterPro" id="IPR029058">
    <property type="entry name" value="AB_hydrolase_fold"/>
</dbReference>